<accession>A0ABT2ZFQ8</accession>
<dbReference type="InterPro" id="IPR002173">
    <property type="entry name" value="Carboh/pur_kinase_PfkB_CS"/>
</dbReference>
<reference evidence="4 5" key="1">
    <citation type="submission" date="2022-10" db="EMBL/GenBank/DDBJ databases">
        <title>Defluviimonas sp. nov., isolated from ocean surface water.</title>
        <authorList>
            <person name="He W."/>
            <person name="Wang L."/>
            <person name="Zhang D.-F."/>
        </authorList>
    </citation>
    <scope>NUCLEOTIDE SEQUENCE [LARGE SCALE GENOMIC DNA]</scope>
    <source>
        <strain evidence="4 5">WL0002</strain>
    </source>
</reference>
<dbReference type="EMBL" id="JAOWKY010000004">
    <property type="protein sequence ID" value="MCV2869979.1"/>
    <property type="molecule type" value="Genomic_DNA"/>
</dbReference>
<dbReference type="PROSITE" id="PS00583">
    <property type="entry name" value="PFKB_KINASES_1"/>
    <property type="match status" value="1"/>
</dbReference>
<name>A0ABT2ZFQ8_9RHOB</name>
<keyword evidence="5" id="KW-1185">Reference proteome</keyword>
<dbReference type="InterPro" id="IPR029056">
    <property type="entry name" value="Ribokinase-like"/>
</dbReference>
<evidence type="ECO:0000313" key="4">
    <source>
        <dbReference type="EMBL" id="MCV2869979.1"/>
    </source>
</evidence>
<dbReference type="Gene3D" id="3.40.1190.20">
    <property type="match status" value="1"/>
</dbReference>
<dbReference type="SUPFAM" id="SSF53613">
    <property type="entry name" value="Ribokinase-like"/>
    <property type="match status" value="1"/>
</dbReference>
<dbReference type="Pfam" id="PF00294">
    <property type="entry name" value="PfkB"/>
    <property type="match status" value="1"/>
</dbReference>
<proteinExistence type="predicted"/>
<organism evidence="4 5">
    <name type="scientific">Albidovulum marisflavi</name>
    <dbReference type="NCBI Taxonomy" id="2984159"/>
    <lineage>
        <taxon>Bacteria</taxon>
        <taxon>Pseudomonadati</taxon>
        <taxon>Pseudomonadota</taxon>
        <taxon>Alphaproteobacteria</taxon>
        <taxon>Rhodobacterales</taxon>
        <taxon>Paracoccaceae</taxon>
        <taxon>Albidovulum</taxon>
    </lineage>
</organism>
<feature type="domain" description="Carbohydrate kinase PfkB" evidence="3">
    <location>
        <begin position="6"/>
        <end position="292"/>
    </location>
</feature>
<dbReference type="PANTHER" id="PTHR10584:SF166">
    <property type="entry name" value="RIBOKINASE"/>
    <property type="match status" value="1"/>
</dbReference>
<comment type="caution">
    <text evidence="4">The sequence shown here is derived from an EMBL/GenBank/DDBJ whole genome shotgun (WGS) entry which is preliminary data.</text>
</comment>
<dbReference type="GO" id="GO:0016301">
    <property type="term" value="F:kinase activity"/>
    <property type="evidence" value="ECO:0007669"/>
    <property type="project" value="UniProtKB-KW"/>
</dbReference>
<evidence type="ECO:0000256" key="2">
    <source>
        <dbReference type="ARBA" id="ARBA00022777"/>
    </source>
</evidence>
<dbReference type="Proteomes" id="UP001652542">
    <property type="component" value="Unassembled WGS sequence"/>
</dbReference>
<evidence type="ECO:0000313" key="5">
    <source>
        <dbReference type="Proteomes" id="UP001652542"/>
    </source>
</evidence>
<dbReference type="RefSeq" id="WP_263735649.1">
    <property type="nucleotide sequence ID" value="NZ_JAOWKY010000004.1"/>
</dbReference>
<keyword evidence="2 4" id="KW-0418">Kinase</keyword>
<evidence type="ECO:0000259" key="3">
    <source>
        <dbReference type="Pfam" id="PF00294"/>
    </source>
</evidence>
<evidence type="ECO:0000256" key="1">
    <source>
        <dbReference type="ARBA" id="ARBA00022679"/>
    </source>
</evidence>
<gene>
    <name evidence="4" type="ORF">OEW28_15215</name>
</gene>
<dbReference type="PANTHER" id="PTHR10584">
    <property type="entry name" value="SUGAR KINASE"/>
    <property type="match status" value="1"/>
</dbReference>
<protein>
    <submittedName>
        <fullName evidence="4">PfkB family carbohydrate kinase</fullName>
    </submittedName>
</protein>
<sequence>MTSAPDILCIGSVLWDIIGRTPVHMAAGADVPGRITRLPGGVAMNIAMTLARFGLRPALLTAIGRDAEGDALIAEAARLGLDCGHVYRSDDLPTDRYMAIEGANGLIAAIADAHSLEAAGDKILRPLLDGALGRPGAYWRGPVALDGNLTLSLLADIAASTAFHEADLRIAPASPGKAERLVPLLPLTNATIYVNLEEAGIICQRRFASAAEAANGLIDRGARRVLVTDGARRAADGAPNGIVQADPPPVLVTRVTGAGDTFMAAHIAAERRGRNREQALAEALDAAALHVSGDIGS</sequence>
<dbReference type="InterPro" id="IPR011611">
    <property type="entry name" value="PfkB_dom"/>
</dbReference>
<keyword evidence="1" id="KW-0808">Transferase</keyword>